<dbReference type="InterPro" id="IPR036458">
    <property type="entry name" value="Na:dicarbo_symporter_sf"/>
</dbReference>
<dbReference type="SUPFAM" id="SSF118215">
    <property type="entry name" value="Proton glutamate symport protein"/>
    <property type="match status" value="1"/>
</dbReference>
<keyword evidence="3" id="KW-1003">Cell membrane</keyword>
<name>A0A250ILE9_9BACT</name>
<dbReference type="KEGG" id="mbd:MEBOL_005245"/>
<evidence type="ECO:0000256" key="6">
    <source>
        <dbReference type="ARBA" id="ARBA00023136"/>
    </source>
</evidence>
<dbReference type="PANTHER" id="PTHR42865">
    <property type="entry name" value="PROTON/GLUTAMATE-ASPARTATE SYMPORTER"/>
    <property type="match status" value="1"/>
</dbReference>
<accession>A0A250ILE9</accession>
<dbReference type="Proteomes" id="UP000217289">
    <property type="component" value="Chromosome"/>
</dbReference>
<dbReference type="GO" id="GO:0015293">
    <property type="term" value="F:symporter activity"/>
    <property type="evidence" value="ECO:0007669"/>
    <property type="project" value="UniProtKB-KW"/>
</dbReference>
<dbReference type="Gene3D" id="1.10.3860.10">
    <property type="entry name" value="Sodium:dicarboxylate symporter"/>
    <property type="match status" value="1"/>
</dbReference>
<dbReference type="Pfam" id="PF00375">
    <property type="entry name" value="SDF"/>
    <property type="match status" value="1"/>
</dbReference>
<evidence type="ECO:0000256" key="5">
    <source>
        <dbReference type="ARBA" id="ARBA00022989"/>
    </source>
</evidence>
<keyword evidence="2" id="KW-0813">Transport</keyword>
<feature type="transmembrane region" description="Helical" evidence="7">
    <location>
        <begin position="49"/>
        <end position="69"/>
    </location>
</feature>
<dbReference type="RefSeq" id="WP_095980059.1">
    <property type="nucleotide sequence ID" value="NZ_CP022163.1"/>
</dbReference>
<evidence type="ECO:0000313" key="8">
    <source>
        <dbReference type="EMBL" id="ATB31776.1"/>
    </source>
</evidence>
<protein>
    <submittedName>
        <fullName evidence="8">Sodium:dicarboxylate symporter</fullName>
    </submittedName>
</protein>
<evidence type="ECO:0000256" key="4">
    <source>
        <dbReference type="ARBA" id="ARBA00022692"/>
    </source>
</evidence>
<feature type="transmembrane region" description="Helical" evidence="7">
    <location>
        <begin position="155"/>
        <end position="172"/>
    </location>
</feature>
<dbReference type="EMBL" id="CP022163">
    <property type="protein sequence ID" value="ATB31776.1"/>
    <property type="molecule type" value="Genomic_DNA"/>
</dbReference>
<proteinExistence type="predicted"/>
<dbReference type="AlphaFoldDB" id="A0A250ILE9"/>
<organism evidence="8 9">
    <name type="scientific">Melittangium boletus DSM 14713</name>
    <dbReference type="NCBI Taxonomy" id="1294270"/>
    <lineage>
        <taxon>Bacteria</taxon>
        <taxon>Pseudomonadati</taxon>
        <taxon>Myxococcota</taxon>
        <taxon>Myxococcia</taxon>
        <taxon>Myxococcales</taxon>
        <taxon>Cystobacterineae</taxon>
        <taxon>Archangiaceae</taxon>
        <taxon>Melittangium</taxon>
    </lineage>
</organism>
<evidence type="ECO:0000256" key="7">
    <source>
        <dbReference type="SAM" id="Phobius"/>
    </source>
</evidence>
<feature type="transmembrane region" description="Helical" evidence="7">
    <location>
        <begin position="340"/>
        <end position="369"/>
    </location>
</feature>
<evidence type="ECO:0000256" key="2">
    <source>
        <dbReference type="ARBA" id="ARBA00022448"/>
    </source>
</evidence>
<evidence type="ECO:0000313" key="9">
    <source>
        <dbReference type="Proteomes" id="UP000217289"/>
    </source>
</evidence>
<keyword evidence="9" id="KW-1185">Reference proteome</keyword>
<reference evidence="8 9" key="1">
    <citation type="submission" date="2017-06" db="EMBL/GenBank/DDBJ databases">
        <authorList>
            <person name="Kim H.J."/>
            <person name="Triplett B.A."/>
        </authorList>
    </citation>
    <scope>NUCLEOTIDE SEQUENCE [LARGE SCALE GENOMIC DNA]</scope>
    <source>
        <strain evidence="8 9">DSM 14713</strain>
    </source>
</reference>
<dbReference type="GO" id="GO:0005886">
    <property type="term" value="C:plasma membrane"/>
    <property type="evidence" value="ECO:0007669"/>
    <property type="project" value="UniProtKB-SubCell"/>
</dbReference>
<dbReference type="OrthoDB" id="9766690at2"/>
<feature type="transmembrane region" description="Helical" evidence="7">
    <location>
        <begin position="314"/>
        <end position="334"/>
    </location>
</feature>
<keyword evidence="5 7" id="KW-1133">Transmembrane helix</keyword>
<feature type="transmembrane region" description="Helical" evidence="7">
    <location>
        <begin position="225"/>
        <end position="246"/>
    </location>
</feature>
<gene>
    <name evidence="8" type="ORF">MEBOL_005245</name>
</gene>
<dbReference type="GO" id="GO:0006835">
    <property type="term" value="P:dicarboxylic acid transport"/>
    <property type="evidence" value="ECO:0007669"/>
    <property type="project" value="TreeGrafter"/>
</dbReference>
<dbReference type="PRINTS" id="PR00173">
    <property type="entry name" value="EDTRNSPORT"/>
</dbReference>
<feature type="transmembrane region" description="Helical" evidence="7">
    <location>
        <begin position="193"/>
        <end position="213"/>
    </location>
</feature>
<feature type="transmembrane region" description="Helical" evidence="7">
    <location>
        <begin position="81"/>
        <end position="103"/>
    </location>
</feature>
<dbReference type="PANTHER" id="PTHR42865:SF7">
    <property type="entry name" value="PROTON_GLUTAMATE-ASPARTATE SYMPORTER"/>
    <property type="match status" value="1"/>
</dbReference>
<keyword evidence="4 7" id="KW-0812">Transmembrane</keyword>
<evidence type="ECO:0000256" key="3">
    <source>
        <dbReference type="ARBA" id="ARBA00022475"/>
    </source>
</evidence>
<dbReference type="InterPro" id="IPR001991">
    <property type="entry name" value="Na-dicarboxylate_symporter"/>
</dbReference>
<comment type="subcellular location">
    <subcellularLocation>
        <location evidence="1">Cell membrane</location>
        <topology evidence="1">Multi-pass membrane protein</topology>
    </subcellularLocation>
</comment>
<sequence length="426" mass="44287">MKQHQKMLLGIVIGTGAGVAANVLAHGAPWLEWVVTNITSLVGTLFLRLLLMLVVPLLFAALVMGVCELDLRQLGRLGLRTLGYTVIVSAIAVLIGLVAVNVFQPGKGLSDEARALIQQGTSVKAAPAPSDTSVPALITSMVPSNPVKAAADGDMIALIVFSLLFGIALAVTDTEGARSLRGAIQGLYDVMMTLIDGVLRMAPVGVAALLFSMTARLGFGILMQVAAYVGVVLLSLGLHMFGVYSLSVRFLGGRNPIAFFRDCRLAIVTAFSTASSSGTLPTALKVAEENLKLPRNVSRFVLTAGSAMNQNGTALFEGVTVLFLAQVFGVTLSIPDQIVVMFICILAGIGTAGVPAGSIPVIAMILGLFKIPPEGLALVLGVDRFLDMCRTTLNVTGDLAAAVYVARGETDPTELAPAPGQESSAS</sequence>
<evidence type="ECO:0000256" key="1">
    <source>
        <dbReference type="ARBA" id="ARBA00004651"/>
    </source>
</evidence>
<keyword evidence="6 7" id="KW-0472">Membrane</keyword>